<organism evidence="6 7">
    <name type="scientific">Halanaerobium salsuginis</name>
    <dbReference type="NCBI Taxonomy" id="29563"/>
    <lineage>
        <taxon>Bacteria</taxon>
        <taxon>Bacillati</taxon>
        <taxon>Bacillota</taxon>
        <taxon>Clostridia</taxon>
        <taxon>Halanaerobiales</taxon>
        <taxon>Halanaerobiaceae</taxon>
        <taxon>Halanaerobium</taxon>
    </lineage>
</organism>
<evidence type="ECO:0000256" key="2">
    <source>
        <dbReference type="ARBA" id="ARBA00022833"/>
    </source>
</evidence>
<dbReference type="GO" id="GO:0008270">
    <property type="term" value="F:zinc ion binding"/>
    <property type="evidence" value="ECO:0007669"/>
    <property type="project" value="InterPro"/>
</dbReference>
<dbReference type="InterPro" id="IPR002328">
    <property type="entry name" value="ADH_Zn_CS"/>
</dbReference>
<evidence type="ECO:0000256" key="3">
    <source>
        <dbReference type="ARBA" id="ARBA00023002"/>
    </source>
</evidence>
<evidence type="ECO:0000313" key="7">
    <source>
        <dbReference type="Proteomes" id="UP000199006"/>
    </source>
</evidence>
<protein>
    <submittedName>
        <fullName evidence="6">L-iditol 2-dehydrogenase</fullName>
    </submittedName>
</protein>
<dbReference type="Gene3D" id="3.40.50.720">
    <property type="entry name" value="NAD(P)-binding Rossmann-like Domain"/>
    <property type="match status" value="1"/>
</dbReference>
<evidence type="ECO:0000256" key="4">
    <source>
        <dbReference type="RuleBase" id="RU361277"/>
    </source>
</evidence>
<keyword evidence="1 4" id="KW-0479">Metal-binding</keyword>
<gene>
    <name evidence="6" type="ORF">SAMN02983006_01476</name>
</gene>
<dbReference type="RefSeq" id="WP_089861539.1">
    <property type="nucleotide sequence ID" value="NZ_FOTI01000018.1"/>
</dbReference>
<dbReference type="AlphaFoldDB" id="A0A1I4IPN0"/>
<dbReference type="Pfam" id="PF00107">
    <property type="entry name" value="ADH_zinc_N"/>
    <property type="match status" value="1"/>
</dbReference>
<dbReference type="PANTHER" id="PTHR43401:SF2">
    <property type="entry name" value="L-THREONINE 3-DEHYDROGENASE"/>
    <property type="match status" value="1"/>
</dbReference>
<dbReference type="GO" id="GO:0016491">
    <property type="term" value="F:oxidoreductase activity"/>
    <property type="evidence" value="ECO:0007669"/>
    <property type="project" value="UniProtKB-KW"/>
</dbReference>
<dbReference type="Gene3D" id="3.90.180.10">
    <property type="entry name" value="Medium-chain alcohol dehydrogenases, catalytic domain"/>
    <property type="match status" value="1"/>
</dbReference>
<name>A0A1I4IPN0_9FIRM</name>
<dbReference type="Pfam" id="PF08240">
    <property type="entry name" value="ADH_N"/>
    <property type="match status" value="1"/>
</dbReference>
<dbReference type="PROSITE" id="PS00059">
    <property type="entry name" value="ADH_ZINC"/>
    <property type="match status" value="1"/>
</dbReference>
<proteinExistence type="inferred from homology"/>
<evidence type="ECO:0000313" key="6">
    <source>
        <dbReference type="EMBL" id="SFL56244.1"/>
    </source>
</evidence>
<reference evidence="6 7" key="1">
    <citation type="submission" date="2016-10" db="EMBL/GenBank/DDBJ databases">
        <authorList>
            <person name="de Groot N.N."/>
        </authorList>
    </citation>
    <scope>NUCLEOTIDE SEQUENCE [LARGE SCALE GENOMIC DNA]</scope>
    <source>
        <strain evidence="6 7">ATCC 51327</strain>
    </source>
</reference>
<dbReference type="OrthoDB" id="9769198at2"/>
<dbReference type="InterPro" id="IPR013154">
    <property type="entry name" value="ADH-like_N"/>
</dbReference>
<dbReference type="SUPFAM" id="SSF50129">
    <property type="entry name" value="GroES-like"/>
    <property type="match status" value="1"/>
</dbReference>
<feature type="domain" description="Enoyl reductase (ER)" evidence="5">
    <location>
        <begin position="11"/>
        <end position="335"/>
    </location>
</feature>
<dbReference type="InterPro" id="IPR036291">
    <property type="entry name" value="NAD(P)-bd_dom_sf"/>
</dbReference>
<evidence type="ECO:0000256" key="1">
    <source>
        <dbReference type="ARBA" id="ARBA00022723"/>
    </source>
</evidence>
<dbReference type="InterPro" id="IPR011032">
    <property type="entry name" value="GroES-like_sf"/>
</dbReference>
<sequence length="336" mass="36938">MRALALTKNGNPFEIINIDEPQITKANQVKIKIYGTGICGGDLSDYLNPPTLNSSQLILGHEYSGEIVELGAKATNFKVGDKVIAESSAGCEECFYCRNGYTNLCPDRKGISGSFTDYIVVPERYVYRLPAETSLDLAILSEPLACVLNGIEKTQLRAGDLTVVVGPGPLGILTAFLADLKGAAVILVGRSSSQKRLEIAHNKLNLEVINSDLVDPGKYIKKINSYGADVVFGCAGSEKIIDFALKILKKGGSYTELGLFHGSKITIDFEKIVKKELKVTGAVSHRPDSWNRLLKLYKRNDLNELSKIISSKYELKNWKTAFENLKERKDLKAVLY</sequence>
<dbReference type="STRING" id="29563.SAMN02983006_01476"/>
<accession>A0A1I4IPN0</accession>
<keyword evidence="7" id="KW-1185">Reference proteome</keyword>
<evidence type="ECO:0000259" key="5">
    <source>
        <dbReference type="SMART" id="SM00829"/>
    </source>
</evidence>
<dbReference type="InterPro" id="IPR013149">
    <property type="entry name" value="ADH-like_C"/>
</dbReference>
<keyword evidence="3" id="KW-0560">Oxidoreductase</keyword>
<dbReference type="SMART" id="SM00829">
    <property type="entry name" value="PKS_ER"/>
    <property type="match status" value="1"/>
</dbReference>
<comment type="cofactor">
    <cofactor evidence="4">
        <name>Zn(2+)</name>
        <dbReference type="ChEBI" id="CHEBI:29105"/>
    </cofactor>
</comment>
<dbReference type="PANTHER" id="PTHR43401">
    <property type="entry name" value="L-THREONINE 3-DEHYDROGENASE"/>
    <property type="match status" value="1"/>
</dbReference>
<dbReference type="Proteomes" id="UP000199006">
    <property type="component" value="Unassembled WGS sequence"/>
</dbReference>
<comment type="similarity">
    <text evidence="4">Belongs to the zinc-containing alcohol dehydrogenase family.</text>
</comment>
<dbReference type="EMBL" id="FOTI01000018">
    <property type="protein sequence ID" value="SFL56244.1"/>
    <property type="molecule type" value="Genomic_DNA"/>
</dbReference>
<dbReference type="InterPro" id="IPR020843">
    <property type="entry name" value="ER"/>
</dbReference>
<dbReference type="InterPro" id="IPR050129">
    <property type="entry name" value="Zn_alcohol_dh"/>
</dbReference>
<keyword evidence="2 4" id="KW-0862">Zinc</keyword>
<dbReference type="SUPFAM" id="SSF51735">
    <property type="entry name" value="NAD(P)-binding Rossmann-fold domains"/>
    <property type="match status" value="1"/>
</dbReference>